<feature type="domain" description="Transposase IS4 N-terminal" evidence="3">
    <location>
        <begin position="32"/>
        <end position="122"/>
    </location>
</feature>
<evidence type="ECO:0000313" key="4">
    <source>
        <dbReference type="EMBL" id="TDV33964.1"/>
    </source>
</evidence>
<dbReference type="InterPro" id="IPR002559">
    <property type="entry name" value="Transposase_11"/>
</dbReference>
<dbReference type="GO" id="GO:0006313">
    <property type="term" value="P:DNA transposition"/>
    <property type="evidence" value="ECO:0007669"/>
    <property type="project" value="InterPro"/>
</dbReference>
<evidence type="ECO:0000256" key="1">
    <source>
        <dbReference type="SAM" id="MobiDB-lite"/>
    </source>
</evidence>
<dbReference type="PANTHER" id="PTHR37529">
    <property type="entry name" value="TRANSPOSASE INSG FOR INSERTION SEQUENCE ELEMENT IS4-RELATED"/>
    <property type="match status" value="1"/>
</dbReference>
<dbReference type="Pfam" id="PF13006">
    <property type="entry name" value="Nterm_IS4"/>
    <property type="match status" value="1"/>
</dbReference>
<dbReference type="InterPro" id="IPR024473">
    <property type="entry name" value="Transposases_IS4_N"/>
</dbReference>
<sequence>NAGRLGCDRAGSLRFVDLETDAGPGPSLADQAAIGVLTRTFPVALVDRVIDQYWRREQRTRALPARLVFYFTLVLCLFPQESYRSAMKILMSVFGRGGQGYRVPTTGSIGDARSRLGSGPMETAVRAVMAPQARPETRGAWYQDWLLCAVDGTTFTVPDTDENDRAFGRPGSGRGEGKTAYPQIQAACLVELGTHAVFDARVDGYAAAETMLIEEMFSSMRLGMLVLADRHIYSFHRWIKAVDTGADLLWRVTSSLILRPVELLADGSYIAEVIPPKKSGLASFRLRVVEYRLPESDEIYRLVTTIMDPRRAPAKDLAMLYHERWDIEGFLKQIKSVQLNSEKIFRSKSPDRVRQEFWAHLGVHYATMRVQVDAADHAKLDPDRISHKNTVRIIRSRVWKPESFPPHAR</sequence>
<proteinExistence type="predicted"/>
<comment type="caution">
    <text evidence="4">The sequence shown here is derived from an EMBL/GenBank/DDBJ whole genome shotgun (WGS) entry which is preliminary data.</text>
</comment>
<evidence type="ECO:0000259" key="2">
    <source>
        <dbReference type="Pfam" id="PF01609"/>
    </source>
</evidence>
<evidence type="ECO:0000313" key="5">
    <source>
        <dbReference type="Proteomes" id="UP000294927"/>
    </source>
</evidence>
<feature type="region of interest" description="Disordered" evidence="1">
    <location>
        <begin position="159"/>
        <end position="178"/>
    </location>
</feature>
<name>A0A4R7UNK4_9PSEU</name>
<dbReference type="GO" id="GO:0004803">
    <property type="term" value="F:transposase activity"/>
    <property type="evidence" value="ECO:0007669"/>
    <property type="project" value="InterPro"/>
</dbReference>
<dbReference type="SUPFAM" id="SSF53098">
    <property type="entry name" value="Ribonuclease H-like"/>
    <property type="match status" value="1"/>
</dbReference>
<keyword evidence="5" id="KW-1185">Reference proteome</keyword>
<dbReference type="OrthoDB" id="477305at2"/>
<accession>A0A4R7UNK4</accession>
<dbReference type="EMBL" id="SOCP01000051">
    <property type="protein sequence ID" value="TDV33964.1"/>
    <property type="molecule type" value="Genomic_DNA"/>
</dbReference>
<dbReference type="Pfam" id="PF01609">
    <property type="entry name" value="DDE_Tnp_1"/>
    <property type="match status" value="1"/>
</dbReference>
<protein>
    <submittedName>
        <fullName evidence="4">IS4 family transposase</fullName>
    </submittedName>
</protein>
<reference evidence="4 5" key="1">
    <citation type="submission" date="2019-03" db="EMBL/GenBank/DDBJ databases">
        <title>Genomic Encyclopedia of Archaeal and Bacterial Type Strains, Phase II (KMG-II): from individual species to whole genera.</title>
        <authorList>
            <person name="Goeker M."/>
        </authorList>
    </citation>
    <scope>NUCLEOTIDE SEQUENCE [LARGE SCALE GENOMIC DNA]</scope>
    <source>
        <strain evidence="4 5">DSM 45499</strain>
    </source>
</reference>
<dbReference type="Proteomes" id="UP000294927">
    <property type="component" value="Unassembled WGS sequence"/>
</dbReference>
<dbReference type="InterPro" id="IPR012337">
    <property type="entry name" value="RNaseH-like_sf"/>
</dbReference>
<evidence type="ECO:0000259" key="3">
    <source>
        <dbReference type="Pfam" id="PF13006"/>
    </source>
</evidence>
<feature type="non-terminal residue" evidence="4">
    <location>
        <position position="1"/>
    </location>
</feature>
<dbReference type="PANTHER" id="PTHR37529:SF1">
    <property type="entry name" value="TRANSPOSASE INSG FOR INSERTION SEQUENCE ELEMENT IS4-RELATED"/>
    <property type="match status" value="1"/>
</dbReference>
<organism evidence="4 5">
    <name type="scientific">Actinophytocola oryzae</name>
    <dbReference type="NCBI Taxonomy" id="502181"/>
    <lineage>
        <taxon>Bacteria</taxon>
        <taxon>Bacillati</taxon>
        <taxon>Actinomycetota</taxon>
        <taxon>Actinomycetes</taxon>
        <taxon>Pseudonocardiales</taxon>
        <taxon>Pseudonocardiaceae</taxon>
    </lineage>
</organism>
<dbReference type="NCBIfam" id="NF033592">
    <property type="entry name" value="transpos_IS4_1"/>
    <property type="match status" value="1"/>
</dbReference>
<gene>
    <name evidence="4" type="ORF">CLV71_1511</name>
</gene>
<feature type="domain" description="Transposase IS4-like" evidence="2">
    <location>
        <begin position="148"/>
        <end position="363"/>
    </location>
</feature>
<dbReference type="AlphaFoldDB" id="A0A4R7UNK4"/>
<dbReference type="InterPro" id="IPR047952">
    <property type="entry name" value="Transpos_IS4"/>
</dbReference>
<dbReference type="GO" id="GO:0003677">
    <property type="term" value="F:DNA binding"/>
    <property type="evidence" value="ECO:0007669"/>
    <property type="project" value="InterPro"/>
</dbReference>